<dbReference type="Proteomes" id="UP001589865">
    <property type="component" value="Unassembled WGS sequence"/>
</dbReference>
<evidence type="ECO:0000256" key="9">
    <source>
        <dbReference type="SAM" id="MobiDB-lite"/>
    </source>
</evidence>
<keyword evidence="4 6" id="KW-0460">Magnesium</keyword>
<comment type="catalytic activity">
    <reaction evidence="6 8">
        <text>alpha-D-glucosamine 1-phosphate = D-glucosamine 6-phosphate</text>
        <dbReference type="Rhea" id="RHEA:23424"/>
        <dbReference type="ChEBI" id="CHEBI:58516"/>
        <dbReference type="ChEBI" id="CHEBI:58725"/>
        <dbReference type="EC" id="5.4.2.10"/>
    </reaction>
</comment>
<evidence type="ECO:0000256" key="2">
    <source>
        <dbReference type="ARBA" id="ARBA00022553"/>
    </source>
</evidence>
<feature type="binding site" description="via phosphate group" evidence="6">
    <location>
        <position position="111"/>
    </location>
    <ligand>
        <name>Mg(2+)</name>
        <dbReference type="ChEBI" id="CHEBI:18420"/>
    </ligand>
</feature>
<evidence type="ECO:0000256" key="8">
    <source>
        <dbReference type="RuleBase" id="RU004327"/>
    </source>
</evidence>
<dbReference type="InterPro" id="IPR005845">
    <property type="entry name" value="A-D-PHexomutase_a/b/a-II"/>
</dbReference>
<dbReference type="SUPFAM" id="SSF55957">
    <property type="entry name" value="Phosphoglucomutase, C-terminal domain"/>
    <property type="match status" value="1"/>
</dbReference>
<evidence type="ECO:0000256" key="6">
    <source>
        <dbReference type="HAMAP-Rule" id="MF_01554"/>
    </source>
</evidence>
<proteinExistence type="inferred from homology"/>
<feature type="active site" description="Phosphoserine intermediate" evidence="6">
    <location>
        <position position="111"/>
    </location>
</feature>
<evidence type="ECO:0000313" key="15">
    <source>
        <dbReference type="Proteomes" id="UP001589865"/>
    </source>
</evidence>
<evidence type="ECO:0000256" key="5">
    <source>
        <dbReference type="ARBA" id="ARBA00023235"/>
    </source>
</evidence>
<dbReference type="NCBIfam" id="NF008139">
    <property type="entry name" value="PRK10887.1"/>
    <property type="match status" value="1"/>
</dbReference>
<evidence type="ECO:0000256" key="7">
    <source>
        <dbReference type="RuleBase" id="RU004326"/>
    </source>
</evidence>
<evidence type="ECO:0000259" key="12">
    <source>
        <dbReference type="Pfam" id="PF02879"/>
    </source>
</evidence>
<dbReference type="Pfam" id="PF00408">
    <property type="entry name" value="PGM_PMM_IV"/>
    <property type="match status" value="1"/>
</dbReference>
<feature type="domain" description="Alpha-D-phosphohexomutase alpha/beta/alpha" evidence="13">
    <location>
        <begin position="269"/>
        <end position="377"/>
    </location>
</feature>
<feature type="domain" description="Alpha-D-phosphohexomutase alpha/beta/alpha" evidence="12">
    <location>
        <begin position="168"/>
        <end position="265"/>
    </location>
</feature>
<dbReference type="InterPro" id="IPR006352">
    <property type="entry name" value="GlmM_bact"/>
</dbReference>
<evidence type="ECO:0000256" key="1">
    <source>
        <dbReference type="ARBA" id="ARBA00010231"/>
    </source>
</evidence>
<comment type="similarity">
    <text evidence="1 6 7">Belongs to the phosphohexose mutase family.</text>
</comment>
<sequence>MSKPASAAPAARKLFGTDGVRGVANRAPMDAATALRLGQAAGQFFNRGGHRHRVVVGKDTRLSGYMLEPALTAGFVGAGMDVVLVGPLPTPAIAMLTRSLRADLGVMISASHNPYEDNGIKLFGPDGLKLSDAQEGAIEALMAGDLTEALAAPARLGRASRLEDAPGRYIEAAKSAFPKGLTLSGMRIVVDCANGAAYRVAPTVLWELGAEVVPLGVAPDGFNINSNCGSTAPARMAELVRERRADLGIALDGDADRLVMCDEGGNIVDGDQILALIGETFAAQGRLRGGSVVATVMSNLGLERRLASKGIGLQRTKVGDRYVGERMRESGCNVGGEQSGHLILSDHGTTGDGLVAALQVLAAITEEGRPASAVCRRFEPLPQKLVNIRHAGGDPLSDPAVSDAIRAAEAELGSRGRVLIRPSGTEPLIRVMAEAEEESVVEAVVTQLADTIRAVAAAPRRESAAKAETGVGAGSEGGTP</sequence>
<dbReference type="Pfam" id="PF02879">
    <property type="entry name" value="PGM_PMM_II"/>
    <property type="match status" value="1"/>
</dbReference>
<feature type="binding site" evidence="6">
    <location>
        <position position="252"/>
    </location>
    <ligand>
        <name>Mg(2+)</name>
        <dbReference type="ChEBI" id="CHEBI:18420"/>
    </ligand>
</feature>
<dbReference type="InterPro" id="IPR016066">
    <property type="entry name" value="A-D-PHexomutase_CS"/>
</dbReference>
<keyword evidence="15" id="KW-1185">Reference proteome</keyword>
<keyword evidence="2 6" id="KW-0597">Phosphoprotein</keyword>
<dbReference type="InterPro" id="IPR036900">
    <property type="entry name" value="A-D-PHexomutase_C_sf"/>
</dbReference>
<feature type="binding site" evidence="6">
    <location>
        <position position="254"/>
    </location>
    <ligand>
        <name>Mg(2+)</name>
        <dbReference type="ChEBI" id="CHEBI:18420"/>
    </ligand>
</feature>
<dbReference type="EC" id="5.4.2.10" evidence="6 8"/>
<accession>A0ABV6JQV0</accession>
<comment type="function">
    <text evidence="6 8">Catalyzes the conversion of glucosamine-6-phosphate to glucosamine-1-phosphate.</text>
</comment>
<dbReference type="InterPro" id="IPR005844">
    <property type="entry name" value="A-D-PHexomutase_a/b/a-I"/>
</dbReference>
<keyword evidence="3 6" id="KW-0479">Metal-binding</keyword>
<dbReference type="Pfam" id="PF02878">
    <property type="entry name" value="PGM_PMM_I"/>
    <property type="match status" value="1"/>
</dbReference>
<feature type="domain" description="Alpha-D-phosphohexomutase alpha/beta/alpha" evidence="11">
    <location>
        <begin position="12"/>
        <end position="143"/>
    </location>
</feature>
<comment type="cofactor">
    <cofactor evidence="6">
        <name>Mg(2+)</name>
        <dbReference type="ChEBI" id="CHEBI:18420"/>
    </cofactor>
    <text evidence="6">Binds 1 Mg(2+) ion per subunit.</text>
</comment>
<dbReference type="PROSITE" id="PS00710">
    <property type="entry name" value="PGM_PMM"/>
    <property type="match status" value="1"/>
</dbReference>
<feature type="modified residue" description="Phosphoserine" evidence="6">
    <location>
        <position position="111"/>
    </location>
</feature>
<protein>
    <recommendedName>
        <fullName evidence="6 8">Phosphoglucosamine mutase</fullName>
        <ecNumber evidence="6 8">5.4.2.10</ecNumber>
    </recommendedName>
</protein>
<evidence type="ECO:0000259" key="10">
    <source>
        <dbReference type="Pfam" id="PF00408"/>
    </source>
</evidence>
<dbReference type="SUPFAM" id="SSF53738">
    <property type="entry name" value="Phosphoglucomutase, first 3 domains"/>
    <property type="match status" value="3"/>
</dbReference>
<dbReference type="GO" id="GO:0008966">
    <property type="term" value="F:phosphoglucosamine mutase activity"/>
    <property type="evidence" value="ECO:0007669"/>
    <property type="project" value="UniProtKB-EC"/>
</dbReference>
<feature type="compositionally biased region" description="Gly residues" evidence="9">
    <location>
        <begin position="471"/>
        <end position="480"/>
    </location>
</feature>
<organism evidence="14 15">
    <name type="scientific">Roseomonas elaeocarpi</name>
    <dbReference type="NCBI Taxonomy" id="907779"/>
    <lineage>
        <taxon>Bacteria</taxon>
        <taxon>Pseudomonadati</taxon>
        <taxon>Pseudomonadota</taxon>
        <taxon>Alphaproteobacteria</taxon>
        <taxon>Acetobacterales</taxon>
        <taxon>Roseomonadaceae</taxon>
        <taxon>Roseomonas</taxon>
    </lineage>
</organism>
<comment type="caution">
    <text evidence="14">The sequence shown here is derived from an EMBL/GenBank/DDBJ whole genome shotgun (WGS) entry which is preliminary data.</text>
</comment>
<gene>
    <name evidence="6 14" type="primary">glmM</name>
    <name evidence="14" type="ORF">ACFFGY_07560</name>
</gene>
<dbReference type="Gene3D" id="3.30.310.50">
    <property type="entry name" value="Alpha-D-phosphohexomutase, C-terminal domain"/>
    <property type="match status" value="1"/>
</dbReference>
<dbReference type="InterPro" id="IPR005841">
    <property type="entry name" value="Alpha-D-phosphohexomutase_SF"/>
</dbReference>
<evidence type="ECO:0000256" key="3">
    <source>
        <dbReference type="ARBA" id="ARBA00022723"/>
    </source>
</evidence>
<dbReference type="InterPro" id="IPR050060">
    <property type="entry name" value="Phosphoglucosamine_mutase"/>
</dbReference>
<dbReference type="PRINTS" id="PR00509">
    <property type="entry name" value="PGMPMM"/>
</dbReference>
<feature type="region of interest" description="Disordered" evidence="9">
    <location>
        <begin position="459"/>
        <end position="480"/>
    </location>
</feature>
<comment type="PTM">
    <text evidence="6">Activated by phosphorylation.</text>
</comment>
<dbReference type="RefSeq" id="WP_377043843.1">
    <property type="nucleotide sequence ID" value="NZ_JBHLUN010000005.1"/>
</dbReference>
<name>A0ABV6JQV0_9PROT</name>
<evidence type="ECO:0000256" key="4">
    <source>
        <dbReference type="ARBA" id="ARBA00022842"/>
    </source>
</evidence>
<keyword evidence="5 6" id="KW-0413">Isomerase</keyword>
<dbReference type="EMBL" id="JBHLUN010000005">
    <property type="protein sequence ID" value="MFC0408102.1"/>
    <property type="molecule type" value="Genomic_DNA"/>
</dbReference>
<dbReference type="PANTHER" id="PTHR42946:SF1">
    <property type="entry name" value="PHOSPHOGLUCOMUTASE (ALPHA-D-GLUCOSE-1,6-BISPHOSPHATE-DEPENDENT)"/>
    <property type="match status" value="1"/>
</dbReference>
<evidence type="ECO:0000259" key="13">
    <source>
        <dbReference type="Pfam" id="PF02880"/>
    </source>
</evidence>
<dbReference type="NCBIfam" id="TIGR01455">
    <property type="entry name" value="glmM"/>
    <property type="match status" value="1"/>
</dbReference>
<dbReference type="Pfam" id="PF02880">
    <property type="entry name" value="PGM_PMM_III"/>
    <property type="match status" value="1"/>
</dbReference>
<feature type="binding site" evidence="6">
    <location>
        <position position="256"/>
    </location>
    <ligand>
        <name>Mg(2+)</name>
        <dbReference type="ChEBI" id="CHEBI:18420"/>
    </ligand>
</feature>
<dbReference type="HAMAP" id="MF_01554_B">
    <property type="entry name" value="GlmM_B"/>
    <property type="match status" value="1"/>
</dbReference>
<dbReference type="PANTHER" id="PTHR42946">
    <property type="entry name" value="PHOSPHOHEXOSE MUTASE"/>
    <property type="match status" value="1"/>
</dbReference>
<dbReference type="InterPro" id="IPR016055">
    <property type="entry name" value="A-D-PHexomutase_a/b/a-I/II/III"/>
</dbReference>
<reference evidence="14 15" key="1">
    <citation type="submission" date="2024-09" db="EMBL/GenBank/DDBJ databases">
        <authorList>
            <person name="Sun Q."/>
            <person name="Mori K."/>
        </authorList>
    </citation>
    <scope>NUCLEOTIDE SEQUENCE [LARGE SCALE GENOMIC DNA]</scope>
    <source>
        <strain evidence="14 15">TBRC 5777</strain>
    </source>
</reference>
<feature type="domain" description="Alpha-D-phosphohexomutase C-terminal" evidence="10">
    <location>
        <begin position="385"/>
        <end position="450"/>
    </location>
</feature>
<dbReference type="Gene3D" id="3.40.120.10">
    <property type="entry name" value="Alpha-D-Glucose-1,6-Bisphosphate, subunit A, domain 3"/>
    <property type="match status" value="3"/>
</dbReference>
<evidence type="ECO:0000259" key="11">
    <source>
        <dbReference type="Pfam" id="PF02878"/>
    </source>
</evidence>
<dbReference type="InterPro" id="IPR005846">
    <property type="entry name" value="A-D-PHexomutase_a/b/a-III"/>
</dbReference>
<evidence type="ECO:0000313" key="14">
    <source>
        <dbReference type="EMBL" id="MFC0408102.1"/>
    </source>
</evidence>
<dbReference type="CDD" id="cd05802">
    <property type="entry name" value="GlmM"/>
    <property type="match status" value="1"/>
</dbReference>
<dbReference type="InterPro" id="IPR005843">
    <property type="entry name" value="A-D-PHexomutase_C"/>
</dbReference>